<proteinExistence type="predicted"/>
<sequence>MNLKKVISTAVKLAPVVYPIVKKVLNNKKASQSTNRR</sequence>
<organism evidence="1 2">
    <name type="scientific">Kurthia populi</name>
    <dbReference type="NCBI Taxonomy" id="1562132"/>
    <lineage>
        <taxon>Bacteria</taxon>
        <taxon>Bacillati</taxon>
        <taxon>Bacillota</taxon>
        <taxon>Bacilli</taxon>
        <taxon>Bacillales</taxon>
        <taxon>Caryophanaceae</taxon>
        <taxon>Kurthia</taxon>
    </lineage>
</organism>
<comment type="caution">
    <text evidence="1">The sequence shown here is derived from an EMBL/GenBank/DDBJ whole genome shotgun (WGS) entry which is preliminary data.</text>
</comment>
<protein>
    <submittedName>
        <fullName evidence="1">Uncharacterized protein</fullName>
    </submittedName>
</protein>
<reference evidence="2" key="1">
    <citation type="journal article" date="2019" name="Int. J. Syst. Evol. Microbiol.">
        <title>The Global Catalogue of Microorganisms (GCM) 10K type strain sequencing project: providing services to taxonomists for standard genome sequencing and annotation.</title>
        <authorList>
            <consortium name="The Broad Institute Genomics Platform"/>
            <consortium name="The Broad Institute Genome Sequencing Center for Infectious Disease"/>
            <person name="Wu L."/>
            <person name="Ma J."/>
        </authorList>
    </citation>
    <scope>NUCLEOTIDE SEQUENCE [LARGE SCALE GENOMIC DNA]</scope>
    <source>
        <strain evidence="2">KCTC 33522</strain>
    </source>
</reference>
<keyword evidence="2" id="KW-1185">Reference proteome</keyword>
<evidence type="ECO:0000313" key="2">
    <source>
        <dbReference type="Proteomes" id="UP001597568"/>
    </source>
</evidence>
<name>A0ABW5Y289_9BACL</name>
<evidence type="ECO:0000313" key="1">
    <source>
        <dbReference type="EMBL" id="MFD2869439.1"/>
    </source>
</evidence>
<dbReference type="RefSeq" id="WP_255512513.1">
    <property type="nucleotide sequence ID" value="NZ_JBHUOR010000117.1"/>
</dbReference>
<dbReference type="Proteomes" id="UP001597568">
    <property type="component" value="Unassembled WGS sequence"/>
</dbReference>
<dbReference type="EMBL" id="JBHUOR010000117">
    <property type="protein sequence ID" value="MFD2869439.1"/>
    <property type="molecule type" value="Genomic_DNA"/>
</dbReference>
<accession>A0ABW5Y289</accession>
<gene>
    <name evidence="1" type="ORF">ACFSY7_13175</name>
</gene>